<reference evidence="2 3" key="1">
    <citation type="journal article" date="2007" name="Nat. Genet.">
        <title>Comparative genomic analysis of three Leishmania species that cause diverse human disease.</title>
        <authorList>
            <person name="Peacock C.S."/>
            <person name="Seeger K."/>
            <person name="Harris D."/>
            <person name="Murphy L."/>
            <person name="Ruiz J.C."/>
            <person name="Quail M.A."/>
            <person name="Peters N."/>
            <person name="Adlem E."/>
            <person name="Tivey A."/>
            <person name="Aslett M."/>
            <person name="Kerhornou A."/>
            <person name="Ivens A."/>
            <person name="Fraser A."/>
            <person name="Rajandream M.A."/>
            <person name="Carver T."/>
            <person name="Norbertczak H."/>
            <person name="Chillingworth T."/>
            <person name="Hance Z."/>
            <person name="Jagels K."/>
            <person name="Moule S."/>
            <person name="Ormond D."/>
            <person name="Rutter S."/>
            <person name="Squares R."/>
            <person name="Whitehead S."/>
            <person name="Rabbinowitsch E."/>
            <person name="Arrowsmith C."/>
            <person name="White B."/>
            <person name="Thurston S."/>
            <person name="Bringaud F."/>
            <person name="Baldauf S.L."/>
            <person name="Faulconbridge A."/>
            <person name="Jeffares D."/>
            <person name="Depledge D.P."/>
            <person name="Oyola S.O."/>
            <person name="Hilley J.D."/>
            <person name="Brito L.O."/>
            <person name="Tosi L.R."/>
            <person name="Barrell B."/>
            <person name="Cruz A.K."/>
            <person name="Mottram J.C."/>
            <person name="Smith D.F."/>
            <person name="Berriman M."/>
        </authorList>
    </citation>
    <scope>NUCLEOTIDE SEQUENCE [LARGE SCALE GENOMIC DNA]</scope>
    <source>
        <strain evidence="2 3">MHOM/BR/75/M2904</strain>
    </source>
</reference>
<protein>
    <submittedName>
        <fullName evidence="2">Uncharacterized protein</fullName>
    </submittedName>
</protein>
<feature type="region of interest" description="Disordered" evidence="1">
    <location>
        <begin position="732"/>
        <end position="775"/>
    </location>
</feature>
<dbReference type="VEuPathDB" id="TriTrypDB:LbrM.05.0920"/>
<feature type="region of interest" description="Disordered" evidence="1">
    <location>
        <begin position="645"/>
        <end position="698"/>
    </location>
</feature>
<feature type="compositionally biased region" description="Polar residues" evidence="1">
    <location>
        <begin position="759"/>
        <end position="768"/>
    </location>
</feature>
<dbReference type="RefSeq" id="XP_001561906.2">
    <property type="nucleotide sequence ID" value="XM_001561856.2"/>
</dbReference>
<feature type="compositionally biased region" description="Basic and acidic residues" evidence="1">
    <location>
        <begin position="868"/>
        <end position="877"/>
    </location>
</feature>
<evidence type="ECO:0000256" key="1">
    <source>
        <dbReference type="SAM" id="MobiDB-lite"/>
    </source>
</evidence>
<organism evidence="2 3">
    <name type="scientific">Leishmania braziliensis</name>
    <dbReference type="NCBI Taxonomy" id="5660"/>
    <lineage>
        <taxon>Eukaryota</taxon>
        <taxon>Discoba</taxon>
        <taxon>Euglenozoa</taxon>
        <taxon>Kinetoplastea</taxon>
        <taxon>Metakinetoplastina</taxon>
        <taxon>Trypanosomatida</taxon>
        <taxon>Trypanosomatidae</taxon>
        <taxon>Leishmaniinae</taxon>
        <taxon>Leishmania</taxon>
        <taxon>Leishmania braziliensis species complex</taxon>
    </lineage>
</organism>
<dbReference type="InParanoid" id="A4H4D7"/>
<feature type="compositionally biased region" description="Polar residues" evidence="1">
    <location>
        <begin position="667"/>
        <end position="691"/>
    </location>
</feature>
<feature type="compositionally biased region" description="Low complexity" evidence="1">
    <location>
        <begin position="362"/>
        <end position="372"/>
    </location>
</feature>
<feature type="compositionally biased region" description="Polar residues" evidence="1">
    <location>
        <begin position="853"/>
        <end position="867"/>
    </location>
</feature>
<dbReference type="Proteomes" id="UP000007258">
    <property type="component" value="Chromosome 5"/>
</dbReference>
<name>A4H4D7_LEIBR</name>
<feature type="compositionally biased region" description="Low complexity" evidence="1">
    <location>
        <begin position="952"/>
        <end position="963"/>
    </location>
</feature>
<feature type="compositionally biased region" description="Polar residues" evidence="1">
    <location>
        <begin position="919"/>
        <end position="944"/>
    </location>
</feature>
<dbReference type="EMBL" id="FR798979">
    <property type="protein sequence ID" value="CAM36926.2"/>
    <property type="molecule type" value="Genomic_DNA"/>
</dbReference>
<dbReference type="GeneID" id="5412820"/>
<feature type="region of interest" description="Disordered" evidence="1">
    <location>
        <begin position="1145"/>
        <end position="1198"/>
    </location>
</feature>
<dbReference type="AlphaFoldDB" id="A4H4D7"/>
<feature type="compositionally biased region" description="Basic and acidic residues" evidence="1">
    <location>
        <begin position="748"/>
        <end position="758"/>
    </location>
</feature>
<feature type="compositionally biased region" description="Low complexity" evidence="1">
    <location>
        <begin position="176"/>
        <end position="196"/>
    </location>
</feature>
<proteinExistence type="predicted"/>
<feature type="region of interest" description="Disordered" evidence="1">
    <location>
        <begin position="851"/>
        <end position="977"/>
    </location>
</feature>
<feature type="region of interest" description="Disordered" evidence="1">
    <location>
        <begin position="126"/>
        <end position="217"/>
    </location>
</feature>
<feature type="region of interest" description="Disordered" evidence="1">
    <location>
        <begin position="233"/>
        <end position="270"/>
    </location>
</feature>
<dbReference type="KEGG" id="lbz:LBRM_05_0920"/>
<sequence>MTRMEVAGCPSPTPFSFPAHARVETRTREQVPSRMADMAMEAWCDGVQRLTQEYFSSLGELAVAQLGLRAPGRQGQCNGSSTAEKRAMMGKLRSNHHDDSELDVQATDIEATEMALLQQLWAHHQLQQKRQRTVKVDDGAEKKDCSSGASQGRASTAGAVAGPAFTAPDGTSFTHPPSSSAAAPAAQDAAPDIACDTAGNAPLKTQQHPTSEPAARIPEELVGLFRTAQALRSAMSNRTRPPPRATPSNEAAEGDNPVDPTADSLSRASVVLSEEENAEAAALALLCFRYFYDPNSTTAPPVPPGAPPASPTPRHGQPPRPSCMYEQLTDVTIGPQKRERHAAPLPRIALTSPERPLHACKSTDASSPTSLSSPAAWRKLIAKAGTLERAQQQQLLLQSDFSFGFPPHSASAEKASLGGKSGNNRGAAGHKKSVPLPLLNSHASPTPAGERLPSAAAPSPLPPSTTTAPAAAAAAASTPHVGEQHLILPALAPGTTVARSSITTSTVPATATAASLQMHSNGTNKTARRGRSGHRRCASQLLPGSVVLPPNYSGAHGEKLTTAQLEQLVTSVSQDGAVAQADAKRQYDAADAAAAELYRLQQAVACVLLENIQLEKDISTLTVTSHACVAGDEDSDADEAGWDTNAPAGMRGGHRSDRVDSYGGCQSGTNKSGVRTRPVSYSSTSIFSPASTAHPFPGKRKRQLILPPAPRPLPHSKTALVPVSLLLGATGTKKAAPPISAAVAQPRPWREESARAESTKLSPKSSRQNKPRTAAPAIAAVAEGVTAAGGEQDPHTILQELRTAIASREAEKAQTLAEIDALSSRVTRHDTLLHAVAEYWRRNAAVMKRQHFAVQSQPKQSTSSENITRLDDGDDRCSSGNAVDATTPSYLCSASSGTHDAVTQTSSRAHSTPDHKHSNSIPITAATSPSGQMANLDESPSQLQRALAQMEPISPTPLSSSPSFDLHTTSSVAGARSPPLLMEMLAQRQIIPPRRRVQESESAVNKSSAMSAALSGATGAAVEAENMPVRVEMGVHITPATEDECGGRSHRKVVAPPREDPAVAGAAAAPSSILTDTSTTATTFLESPDIASDTMGWPLSGSAAVAVGTPPALKQKCCKTGYGHSVSAVTVNLFSGSPHVSPGNLLAPSPAFTHTHDGEAGEGDDSFPTTPLHPSRSTTAHNSRNYPISGTRREDEDVLDRGSWRIIPALQLENVDEIAEFIYSVFERP</sequence>
<evidence type="ECO:0000313" key="3">
    <source>
        <dbReference type="Proteomes" id="UP000007258"/>
    </source>
</evidence>
<feature type="compositionally biased region" description="Polar residues" evidence="1">
    <location>
        <begin position="878"/>
        <end position="910"/>
    </location>
</feature>
<feature type="region of interest" description="Disordered" evidence="1">
    <location>
        <begin position="408"/>
        <end position="477"/>
    </location>
</feature>
<feature type="compositionally biased region" description="Pro residues" evidence="1">
    <location>
        <begin position="300"/>
        <end position="321"/>
    </location>
</feature>
<feature type="region of interest" description="Disordered" evidence="1">
    <location>
        <begin position="299"/>
        <end position="322"/>
    </location>
</feature>
<keyword evidence="3" id="KW-1185">Reference proteome</keyword>
<feature type="compositionally biased region" description="Low complexity" evidence="1">
    <location>
        <begin position="452"/>
        <end position="477"/>
    </location>
</feature>
<accession>A4H4D7</accession>
<gene>
    <name evidence="2" type="ORF">LBRM_05_0920</name>
</gene>
<reference evidence="2 3" key="2">
    <citation type="journal article" date="2011" name="Genome Res.">
        <title>Chromosome and gene copy number variation allow major structural change between species and strains of Leishmania.</title>
        <authorList>
            <person name="Rogers M.B."/>
            <person name="Hilley J.D."/>
            <person name="Dickens N.J."/>
            <person name="Wilkes J."/>
            <person name="Bates P.A."/>
            <person name="Depledge D.P."/>
            <person name="Harris D."/>
            <person name="Her Y."/>
            <person name="Herzyk P."/>
            <person name="Imamura H."/>
            <person name="Otto T.D."/>
            <person name="Sanders M."/>
            <person name="Seeger K."/>
            <person name="Dujardin J.C."/>
            <person name="Berriman M."/>
            <person name="Smith D.F."/>
            <person name="Hertz-Fowler C."/>
            <person name="Mottram J.C."/>
        </authorList>
    </citation>
    <scope>NUCLEOTIDE SEQUENCE [LARGE SCALE GENOMIC DNA]</scope>
    <source>
        <strain evidence="2 3">MHOM/BR/75/M2904</strain>
    </source>
</reference>
<feature type="region of interest" description="Disordered" evidence="1">
    <location>
        <begin position="334"/>
        <end position="372"/>
    </location>
</feature>
<feature type="compositionally biased region" description="Polar residues" evidence="1">
    <location>
        <begin position="1175"/>
        <end position="1188"/>
    </location>
</feature>
<feature type="compositionally biased region" description="Basic and acidic residues" evidence="1">
    <location>
        <begin position="134"/>
        <end position="145"/>
    </location>
</feature>
<evidence type="ECO:0000313" key="2">
    <source>
        <dbReference type="EMBL" id="CAM36926.2"/>
    </source>
</evidence>